<gene>
    <name evidence="2" type="ORF">PCOR1329_LOCUS32844</name>
</gene>
<dbReference type="EMBL" id="CAUYUJ010013494">
    <property type="protein sequence ID" value="CAK0836327.1"/>
    <property type="molecule type" value="Genomic_DNA"/>
</dbReference>
<comment type="caution">
    <text evidence="2">The sequence shown here is derived from an EMBL/GenBank/DDBJ whole genome shotgun (WGS) entry which is preliminary data.</text>
</comment>
<name>A0ABN9SUY4_9DINO</name>
<feature type="region of interest" description="Disordered" evidence="1">
    <location>
        <begin position="1"/>
        <end position="81"/>
    </location>
</feature>
<evidence type="ECO:0000256" key="1">
    <source>
        <dbReference type="SAM" id="MobiDB-lite"/>
    </source>
</evidence>
<feature type="compositionally biased region" description="Acidic residues" evidence="1">
    <location>
        <begin position="30"/>
        <end position="40"/>
    </location>
</feature>
<keyword evidence="3" id="KW-1185">Reference proteome</keyword>
<organism evidence="2 3">
    <name type="scientific">Prorocentrum cordatum</name>
    <dbReference type="NCBI Taxonomy" id="2364126"/>
    <lineage>
        <taxon>Eukaryota</taxon>
        <taxon>Sar</taxon>
        <taxon>Alveolata</taxon>
        <taxon>Dinophyceae</taxon>
        <taxon>Prorocentrales</taxon>
        <taxon>Prorocentraceae</taxon>
        <taxon>Prorocentrum</taxon>
    </lineage>
</organism>
<evidence type="ECO:0000313" key="2">
    <source>
        <dbReference type="EMBL" id="CAK0836327.1"/>
    </source>
</evidence>
<reference evidence="2" key="1">
    <citation type="submission" date="2023-10" db="EMBL/GenBank/DDBJ databases">
        <authorList>
            <person name="Chen Y."/>
            <person name="Shah S."/>
            <person name="Dougan E. K."/>
            <person name="Thang M."/>
            <person name="Chan C."/>
        </authorList>
    </citation>
    <scope>NUCLEOTIDE SEQUENCE [LARGE SCALE GENOMIC DNA]</scope>
</reference>
<accession>A0ABN9SUY4</accession>
<proteinExistence type="predicted"/>
<protein>
    <submittedName>
        <fullName evidence="2">Uncharacterized protein</fullName>
    </submittedName>
</protein>
<evidence type="ECO:0000313" key="3">
    <source>
        <dbReference type="Proteomes" id="UP001189429"/>
    </source>
</evidence>
<sequence length="139" mass="15007">MASRETQRASSSRGCHTGGGWGEGGRRGGDEDEEGEEQRDELECVQPRVQRAKTGSAGARLGPIPSSSPPPSHPAGTQPAATVEIHRRIRHTFKNYMNCTCVKNDANRRRYVDAAACQSLLGKNAMGQTSPYILDSPNL</sequence>
<dbReference type="Proteomes" id="UP001189429">
    <property type="component" value="Unassembled WGS sequence"/>
</dbReference>